<sequence>MRQRTLFSYIPAINLAISTTAFGFQVTVINPSQKKLGDQYKQIIQLLKKQERI</sequence>
<feature type="transmembrane region" description="Helical" evidence="1">
    <location>
        <begin position="6"/>
        <end position="29"/>
    </location>
</feature>
<keyword evidence="1" id="KW-0812">Transmembrane</keyword>
<dbReference type="EMBL" id="MN739031">
    <property type="protein sequence ID" value="QHT36122.1"/>
    <property type="molecule type" value="Genomic_DNA"/>
</dbReference>
<evidence type="ECO:0000313" key="2">
    <source>
        <dbReference type="EMBL" id="QHT36122.1"/>
    </source>
</evidence>
<accession>A0A6C0F4P8</accession>
<reference evidence="2" key="1">
    <citation type="journal article" date="2020" name="Nature">
        <title>Giant virus diversity and host interactions through global metagenomics.</title>
        <authorList>
            <person name="Schulz F."/>
            <person name="Roux S."/>
            <person name="Paez-Espino D."/>
            <person name="Jungbluth S."/>
            <person name="Walsh D.A."/>
            <person name="Denef V.J."/>
            <person name="McMahon K.D."/>
            <person name="Konstantinidis K.T."/>
            <person name="Eloe-Fadrosh E.A."/>
            <person name="Kyrpides N.C."/>
            <person name="Woyke T."/>
        </authorList>
    </citation>
    <scope>NUCLEOTIDE SEQUENCE</scope>
    <source>
        <strain evidence="2">GVMAG-M-3300009182-46</strain>
    </source>
</reference>
<dbReference type="AlphaFoldDB" id="A0A6C0F4P8"/>
<name>A0A6C0F4P8_9ZZZZ</name>
<keyword evidence="1" id="KW-0472">Membrane</keyword>
<proteinExistence type="predicted"/>
<keyword evidence="1" id="KW-1133">Transmembrane helix</keyword>
<evidence type="ECO:0000256" key="1">
    <source>
        <dbReference type="SAM" id="Phobius"/>
    </source>
</evidence>
<protein>
    <submittedName>
        <fullName evidence="2">Uncharacterized protein</fullName>
    </submittedName>
</protein>
<organism evidence="2">
    <name type="scientific">viral metagenome</name>
    <dbReference type="NCBI Taxonomy" id="1070528"/>
    <lineage>
        <taxon>unclassified sequences</taxon>
        <taxon>metagenomes</taxon>
        <taxon>organismal metagenomes</taxon>
    </lineage>
</organism>